<protein>
    <submittedName>
        <fullName evidence="2">Putative secreted protein</fullName>
    </submittedName>
</protein>
<evidence type="ECO:0000256" key="1">
    <source>
        <dbReference type="SAM" id="SignalP"/>
    </source>
</evidence>
<dbReference type="AlphaFoldDB" id="A0A6B0U6Z0"/>
<evidence type="ECO:0000313" key="2">
    <source>
        <dbReference type="EMBL" id="MXU83986.1"/>
    </source>
</evidence>
<feature type="signal peptide" evidence="1">
    <location>
        <begin position="1"/>
        <end position="24"/>
    </location>
</feature>
<dbReference type="EMBL" id="GIFC01001903">
    <property type="protein sequence ID" value="MXU83986.1"/>
    <property type="molecule type" value="Transcribed_RNA"/>
</dbReference>
<organism evidence="2">
    <name type="scientific">Ixodes ricinus</name>
    <name type="common">Common tick</name>
    <name type="synonym">Acarus ricinus</name>
    <dbReference type="NCBI Taxonomy" id="34613"/>
    <lineage>
        <taxon>Eukaryota</taxon>
        <taxon>Metazoa</taxon>
        <taxon>Ecdysozoa</taxon>
        <taxon>Arthropoda</taxon>
        <taxon>Chelicerata</taxon>
        <taxon>Arachnida</taxon>
        <taxon>Acari</taxon>
        <taxon>Parasitiformes</taxon>
        <taxon>Ixodida</taxon>
        <taxon>Ixodoidea</taxon>
        <taxon>Ixodidae</taxon>
        <taxon>Ixodinae</taxon>
        <taxon>Ixodes</taxon>
    </lineage>
</organism>
<name>A0A6B0U6Z0_IXORI</name>
<proteinExistence type="predicted"/>
<feature type="chain" id="PRO_5025484646" evidence="1">
    <location>
        <begin position="25"/>
        <end position="78"/>
    </location>
</feature>
<accession>A0A6B0U6Z0</accession>
<sequence>MAATSHVNIVAALLLLSTLLQCCCIMLFNVTAQHCCNLHCSTSLQCHCSTLLQRQLPACFPTSPRNIAALLPSVVPTS</sequence>
<reference evidence="2" key="1">
    <citation type="submission" date="2019-12" db="EMBL/GenBank/DDBJ databases">
        <title>An insight into the sialome of adult female Ixodes ricinus ticks feeding for 6 days.</title>
        <authorList>
            <person name="Perner J."/>
            <person name="Ribeiro J.M.C."/>
        </authorList>
    </citation>
    <scope>NUCLEOTIDE SEQUENCE</scope>
    <source>
        <strain evidence="2">Semi-engorged</strain>
        <tissue evidence="2">Salivary glands</tissue>
    </source>
</reference>
<keyword evidence="1" id="KW-0732">Signal</keyword>